<reference evidence="10 11" key="1">
    <citation type="submission" date="2019-03" db="EMBL/GenBank/DDBJ databases">
        <authorList>
            <consortium name="Pathogen Informatics"/>
        </authorList>
    </citation>
    <scope>NUCLEOTIDE SEQUENCE [LARGE SCALE GENOMIC DNA]</scope>
    <source>
        <strain evidence="10 11">NCTC12993</strain>
    </source>
</reference>
<dbReference type="SUPFAM" id="SSF53649">
    <property type="entry name" value="Alkaline phosphatase-like"/>
    <property type="match status" value="1"/>
</dbReference>
<dbReference type="AlphaFoldDB" id="A0A485CVG2"/>
<evidence type="ECO:0000256" key="3">
    <source>
        <dbReference type="ARBA" id="ARBA00022679"/>
    </source>
</evidence>
<gene>
    <name evidence="10" type="primary">yhbX</name>
    <name evidence="10" type="ORF">NCTC12993_07098</name>
</gene>
<keyword evidence="6 8" id="KW-0472">Membrane</keyword>
<keyword evidence="4 8" id="KW-0812">Transmembrane</keyword>
<keyword evidence="5 8" id="KW-1133">Transmembrane helix</keyword>
<organism evidence="10 11">
    <name type="scientific">Kluyvera cryocrescens</name>
    <name type="common">Kluyvera citrophila</name>
    <dbReference type="NCBI Taxonomy" id="580"/>
    <lineage>
        <taxon>Bacteria</taxon>
        <taxon>Pseudomonadati</taxon>
        <taxon>Pseudomonadota</taxon>
        <taxon>Gammaproteobacteria</taxon>
        <taxon>Enterobacterales</taxon>
        <taxon>Enterobacteriaceae</taxon>
        <taxon>Kluyvera</taxon>
    </lineage>
</organism>
<evidence type="ECO:0000256" key="2">
    <source>
        <dbReference type="ARBA" id="ARBA00022475"/>
    </source>
</evidence>
<dbReference type="Proteomes" id="UP000401081">
    <property type="component" value="Unassembled WGS sequence"/>
</dbReference>
<evidence type="ECO:0000313" key="10">
    <source>
        <dbReference type="EMBL" id="VFS88573.1"/>
    </source>
</evidence>
<feature type="transmembrane region" description="Helical" evidence="8">
    <location>
        <begin position="6"/>
        <end position="27"/>
    </location>
</feature>
<dbReference type="InterPro" id="IPR000917">
    <property type="entry name" value="Sulfatase_N"/>
</dbReference>
<dbReference type="GO" id="GO:0016776">
    <property type="term" value="F:phosphotransferase activity, phosphate group as acceptor"/>
    <property type="evidence" value="ECO:0007669"/>
    <property type="project" value="TreeGrafter"/>
</dbReference>
<evidence type="ECO:0000256" key="1">
    <source>
        <dbReference type="ARBA" id="ARBA00004651"/>
    </source>
</evidence>
<evidence type="ECO:0000256" key="5">
    <source>
        <dbReference type="ARBA" id="ARBA00022989"/>
    </source>
</evidence>
<dbReference type="EMBL" id="CAADJD010000030">
    <property type="protein sequence ID" value="VFS88573.1"/>
    <property type="molecule type" value="Genomic_DNA"/>
</dbReference>
<evidence type="ECO:0000313" key="11">
    <source>
        <dbReference type="Proteomes" id="UP000401081"/>
    </source>
</evidence>
<keyword evidence="2" id="KW-1003">Cell membrane</keyword>
<dbReference type="InterPro" id="IPR040423">
    <property type="entry name" value="PEA_transferase"/>
</dbReference>
<dbReference type="EC" id="2.7.-.-" evidence="10"/>
<protein>
    <submittedName>
        <fullName evidence="10">Phosphoethanolamine transferase yhbX</fullName>
        <ecNumber evidence="10">2.7.-.-</ecNumber>
    </submittedName>
</protein>
<feature type="transmembrane region" description="Helical" evidence="8">
    <location>
        <begin position="39"/>
        <end position="57"/>
    </location>
</feature>
<evidence type="ECO:0000256" key="4">
    <source>
        <dbReference type="ARBA" id="ARBA00022692"/>
    </source>
</evidence>
<dbReference type="InterPro" id="IPR058130">
    <property type="entry name" value="PEA_transf_C"/>
</dbReference>
<sequence>MAILGLYIHYALGFTVLTALLLSAVWFTPRLPGKWRPRLPLYCLALTLIVNITQAVAHSVRKNSHGSISVRVINYTPISNLKYFVQAWNDKQLISQISRTIPDYPIQTWDTGIDTYVVVVGESARSENMHFYGYPKDTTPVLDSQRAQVLSWTQAVSPAPVTITAVPLVLSADFVIGHDQKHYSDNIINLANRAGYYTSWFSKQGIIGDYNNAITGIATNAREKKWLTSDYDDTLIPELKQALNRGGKQVIVLHLYGSHEPECVRFPAQEAIFDAQDSGIDACYDNSIRYTDKLLGQMFSLLEGRRASLVYFSDHALERDPQKRVVYYHGGVKPSQHAYQVPMFVWYSKQVAKPENGEVKGLYSTANNFQLMRYWLGIRLPNETLPGTLKSRASQLAGQVPVLDTTNTVYDWKQLRR</sequence>
<dbReference type="InterPro" id="IPR017850">
    <property type="entry name" value="Alkaline_phosphatase_core_sf"/>
</dbReference>
<comment type="subcellular location">
    <subcellularLocation>
        <location evidence="1">Cell membrane</location>
        <topology evidence="1">Multi-pass membrane protein</topology>
    </subcellularLocation>
</comment>
<name>A0A485CVG2_KLUCR</name>
<dbReference type="Pfam" id="PF00884">
    <property type="entry name" value="Sulfatase"/>
    <property type="match status" value="1"/>
</dbReference>
<comment type="similarity">
    <text evidence="7">Belongs to the phosphoethanolamine transferase family.</text>
</comment>
<evidence type="ECO:0000256" key="8">
    <source>
        <dbReference type="SAM" id="Phobius"/>
    </source>
</evidence>
<dbReference type="GO" id="GO:0009244">
    <property type="term" value="P:lipopolysaccharide core region biosynthetic process"/>
    <property type="evidence" value="ECO:0007669"/>
    <property type="project" value="TreeGrafter"/>
</dbReference>
<accession>A0A485CVG2</accession>
<evidence type="ECO:0000259" key="9">
    <source>
        <dbReference type="Pfam" id="PF00884"/>
    </source>
</evidence>
<keyword evidence="3 10" id="KW-0808">Transferase</keyword>
<evidence type="ECO:0000256" key="7">
    <source>
        <dbReference type="ARBA" id="ARBA00038481"/>
    </source>
</evidence>
<keyword evidence="11" id="KW-1185">Reference proteome</keyword>
<evidence type="ECO:0000256" key="6">
    <source>
        <dbReference type="ARBA" id="ARBA00023136"/>
    </source>
</evidence>
<dbReference type="Gene3D" id="3.40.720.10">
    <property type="entry name" value="Alkaline Phosphatase, subunit A"/>
    <property type="match status" value="1"/>
</dbReference>
<dbReference type="PANTHER" id="PTHR30443">
    <property type="entry name" value="INNER MEMBRANE PROTEIN"/>
    <property type="match status" value="1"/>
</dbReference>
<dbReference type="CDD" id="cd16017">
    <property type="entry name" value="LptA"/>
    <property type="match status" value="1"/>
</dbReference>
<feature type="domain" description="Sulfatase N-terminal" evidence="9">
    <location>
        <begin position="115"/>
        <end position="368"/>
    </location>
</feature>
<dbReference type="GO" id="GO:0005886">
    <property type="term" value="C:plasma membrane"/>
    <property type="evidence" value="ECO:0007669"/>
    <property type="project" value="UniProtKB-SubCell"/>
</dbReference>
<proteinExistence type="inferred from homology"/>
<dbReference type="PANTHER" id="PTHR30443:SF4">
    <property type="entry name" value="PHOSPHOETHANOLAMINE TRANSFERASE OPGE-RELATED"/>
    <property type="match status" value="1"/>
</dbReference>